<dbReference type="Gene3D" id="3.90.226.10">
    <property type="entry name" value="2-enoyl-CoA Hydratase, Chain A, domain 1"/>
    <property type="match status" value="1"/>
</dbReference>
<keyword evidence="2 5" id="KW-0645">Protease</keyword>
<dbReference type="Gene3D" id="2.30.42.10">
    <property type="match status" value="1"/>
</dbReference>
<dbReference type="Gene3D" id="3.30.750.44">
    <property type="match status" value="1"/>
</dbReference>
<comment type="similarity">
    <text evidence="1 5">Belongs to the peptidase S41A family.</text>
</comment>
<dbReference type="CDD" id="cd07560">
    <property type="entry name" value="Peptidase_S41_CPP"/>
    <property type="match status" value="1"/>
</dbReference>
<dbReference type="Pfam" id="PF03572">
    <property type="entry name" value="Peptidase_S41"/>
    <property type="match status" value="1"/>
</dbReference>
<dbReference type="PANTHER" id="PTHR32060:SF30">
    <property type="entry name" value="CARBOXY-TERMINAL PROCESSING PROTEASE CTPA"/>
    <property type="match status" value="1"/>
</dbReference>
<feature type="chain" id="PRO_5046150962" evidence="7">
    <location>
        <begin position="22"/>
        <end position="461"/>
    </location>
</feature>
<dbReference type="InterPro" id="IPR005151">
    <property type="entry name" value="Tail-specific_protease"/>
</dbReference>
<dbReference type="Pfam" id="PF13180">
    <property type="entry name" value="PDZ_2"/>
    <property type="match status" value="1"/>
</dbReference>
<dbReference type="Pfam" id="PF22694">
    <property type="entry name" value="CtpB_N-like"/>
    <property type="match status" value="1"/>
</dbReference>
<dbReference type="EMBL" id="JAHYBZ010000008">
    <property type="protein sequence ID" value="MBW6400488.1"/>
    <property type="molecule type" value="Genomic_DNA"/>
</dbReference>
<keyword evidence="4 5" id="KW-0720">Serine protease</keyword>
<dbReference type="InterPro" id="IPR029045">
    <property type="entry name" value="ClpP/crotonase-like_dom_sf"/>
</dbReference>
<evidence type="ECO:0000256" key="3">
    <source>
        <dbReference type="ARBA" id="ARBA00022801"/>
    </source>
</evidence>
<dbReference type="PANTHER" id="PTHR32060">
    <property type="entry name" value="TAIL-SPECIFIC PROTEASE"/>
    <property type="match status" value="1"/>
</dbReference>
<dbReference type="SUPFAM" id="SSF50156">
    <property type="entry name" value="PDZ domain-like"/>
    <property type="match status" value="1"/>
</dbReference>
<protein>
    <submittedName>
        <fullName evidence="9">S41 family peptidase</fullName>
    </submittedName>
</protein>
<feature type="region of interest" description="Disordered" evidence="6">
    <location>
        <begin position="391"/>
        <end position="411"/>
    </location>
</feature>
<comment type="caution">
    <text evidence="9">The sequence shown here is derived from an EMBL/GenBank/DDBJ whole genome shotgun (WGS) entry which is preliminary data.</text>
</comment>
<evidence type="ECO:0000259" key="8">
    <source>
        <dbReference type="PROSITE" id="PS50106"/>
    </source>
</evidence>
<dbReference type="PROSITE" id="PS50106">
    <property type="entry name" value="PDZ"/>
    <property type="match status" value="1"/>
</dbReference>
<dbReference type="InterPro" id="IPR036034">
    <property type="entry name" value="PDZ_sf"/>
</dbReference>
<organism evidence="9 10">
    <name type="scientific">Roseomonas alba</name>
    <dbReference type="NCBI Taxonomy" id="2846776"/>
    <lineage>
        <taxon>Bacteria</taxon>
        <taxon>Pseudomonadati</taxon>
        <taxon>Pseudomonadota</taxon>
        <taxon>Alphaproteobacteria</taxon>
        <taxon>Acetobacterales</taxon>
        <taxon>Roseomonadaceae</taxon>
        <taxon>Roseomonas</taxon>
    </lineage>
</organism>
<keyword evidence="7" id="KW-0732">Signal</keyword>
<reference evidence="9 10" key="1">
    <citation type="submission" date="2021-07" db="EMBL/GenBank/DDBJ databases">
        <authorList>
            <person name="So Y."/>
        </authorList>
    </citation>
    <scope>NUCLEOTIDE SEQUENCE [LARGE SCALE GENOMIC DNA]</scope>
    <source>
        <strain evidence="9 10">HJA6</strain>
    </source>
</reference>
<evidence type="ECO:0000256" key="6">
    <source>
        <dbReference type="SAM" id="MobiDB-lite"/>
    </source>
</evidence>
<evidence type="ECO:0000313" key="10">
    <source>
        <dbReference type="Proteomes" id="UP001196565"/>
    </source>
</evidence>
<proteinExistence type="inferred from homology"/>
<dbReference type="InterPro" id="IPR004447">
    <property type="entry name" value="Peptidase_S41A"/>
</dbReference>
<keyword evidence="3 5" id="KW-0378">Hydrolase</keyword>
<dbReference type="CDD" id="cd06782">
    <property type="entry name" value="cpPDZ_CPP-like"/>
    <property type="match status" value="1"/>
</dbReference>
<evidence type="ECO:0000256" key="4">
    <source>
        <dbReference type="ARBA" id="ARBA00022825"/>
    </source>
</evidence>
<dbReference type="NCBIfam" id="TIGR00225">
    <property type="entry name" value="prc"/>
    <property type="match status" value="1"/>
</dbReference>
<evidence type="ECO:0000313" key="9">
    <source>
        <dbReference type="EMBL" id="MBW6400488.1"/>
    </source>
</evidence>
<evidence type="ECO:0000256" key="5">
    <source>
        <dbReference type="RuleBase" id="RU004404"/>
    </source>
</evidence>
<name>A0ABS7ADV5_9PROT</name>
<evidence type="ECO:0000256" key="2">
    <source>
        <dbReference type="ARBA" id="ARBA00022670"/>
    </source>
</evidence>
<dbReference type="Proteomes" id="UP001196565">
    <property type="component" value="Unassembled WGS sequence"/>
</dbReference>
<keyword evidence="10" id="KW-1185">Reference proteome</keyword>
<dbReference type="SUPFAM" id="SSF52096">
    <property type="entry name" value="ClpP/crotonase"/>
    <property type="match status" value="1"/>
</dbReference>
<feature type="domain" description="PDZ" evidence="8">
    <location>
        <begin position="89"/>
        <end position="171"/>
    </location>
</feature>
<dbReference type="SMART" id="SM00245">
    <property type="entry name" value="TSPc"/>
    <property type="match status" value="1"/>
</dbReference>
<feature type="signal peptide" evidence="7">
    <location>
        <begin position="1"/>
        <end position="21"/>
    </location>
</feature>
<evidence type="ECO:0000256" key="7">
    <source>
        <dbReference type="SAM" id="SignalP"/>
    </source>
</evidence>
<gene>
    <name evidence="9" type="ORF">KPL78_21695</name>
</gene>
<evidence type="ECO:0000256" key="1">
    <source>
        <dbReference type="ARBA" id="ARBA00009179"/>
    </source>
</evidence>
<sequence length="461" mass="50081">MRRRSMTFAAVGAAFAAGVVAGPMVAAWAQDTGGRAETYRLLNLFGDVFERVRAEYVEPVNDRDAIENAIQGMLTGLDPHSSYMNPRMYRDMQVQTRGEFGGLGIEVSQENGYIKVISPIDDTPAARAGVKPGDLITHLNGNSVQGLSLQEAVEQMRGERGTAIRITIRREGTERPIELSITRDVIRPQVVRFRLEAGDIGYIRLTSFNEQTEAGLRRAMQQLRQQAGGNLKGIVLDLRNNPGGLLDQAVQVSDDFLDQGEIVSTRARRPEDAQRWNARGGDIAQNLPVVVLINSGSASASEIVAGALQDHRRAIVMGVKSFGKGSVQTVMPIPGNGAIRLTTARYYTPSGRSIQGTGIEPDIEVLATREDAQQVAAARRDREADLRHALRNDNGRETPAAPPLPPLNLPAGLTERIQRMPAEGAAAFDPTKPETDHQLQQAIQLLRGIAAAPNGQRRAAR</sequence>
<dbReference type="InterPro" id="IPR055210">
    <property type="entry name" value="CtpA/B_N"/>
</dbReference>
<dbReference type="RefSeq" id="WP_219765062.1">
    <property type="nucleotide sequence ID" value="NZ_JAHYBZ010000008.1"/>
</dbReference>
<dbReference type="InterPro" id="IPR001478">
    <property type="entry name" value="PDZ"/>
</dbReference>
<dbReference type="SMART" id="SM00228">
    <property type="entry name" value="PDZ"/>
    <property type="match status" value="1"/>
</dbReference>
<accession>A0ABS7ADV5</accession>